<dbReference type="Proteomes" id="UP000323506">
    <property type="component" value="Chromosome D08"/>
</dbReference>
<keyword evidence="6" id="KW-1185">Reference proteome</keyword>
<dbReference type="PANTHER" id="PTHR15486:SF60">
    <property type="entry name" value="GLYCEROL-3-PHOSPHATE ACYLTRANSFERASE 3-RELATED"/>
    <property type="match status" value="1"/>
</dbReference>
<gene>
    <name evidence="5" type="ORF">ES288_D08G255200v1</name>
</gene>
<dbReference type="InterPro" id="IPR002123">
    <property type="entry name" value="Plipid/glycerol_acylTrfase"/>
</dbReference>
<keyword evidence="3" id="KW-0812">Transmembrane</keyword>
<dbReference type="GO" id="GO:0010143">
    <property type="term" value="P:cutin biosynthetic process"/>
    <property type="evidence" value="ECO:0007669"/>
    <property type="project" value="TreeGrafter"/>
</dbReference>
<dbReference type="SUPFAM" id="SSF69593">
    <property type="entry name" value="Glycerol-3-phosphate (1)-acyltransferase"/>
    <property type="match status" value="1"/>
</dbReference>
<evidence type="ECO:0000313" key="5">
    <source>
        <dbReference type="EMBL" id="TYG58846.1"/>
    </source>
</evidence>
<reference evidence="5 6" key="1">
    <citation type="submission" date="2019-06" db="EMBL/GenBank/DDBJ databases">
        <title>WGS assembly of Gossypium darwinii.</title>
        <authorList>
            <person name="Chen Z.J."/>
            <person name="Sreedasyam A."/>
            <person name="Ando A."/>
            <person name="Song Q."/>
            <person name="De L."/>
            <person name="Hulse-Kemp A."/>
            <person name="Ding M."/>
            <person name="Ye W."/>
            <person name="Kirkbride R."/>
            <person name="Jenkins J."/>
            <person name="Plott C."/>
            <person name="Lovell J."/>
            <person name="Lin Y.-M."/>
            <person name="Vaughn R."/>
            <person name="Liu B."/>
            <person name="Li W."/>
            <person name="Simpson S."/>
            <person name="Scheffler B."/>
            <person name="Saski C."/>
            <person name="Grover C."/>
            <person name="Hu G."/>
            <person name="Conover J."/>
            <person name="Carlson J."/>
            <person name="Shu S."/>
            <person name="Boston L."/>
            <person name="Williams M."/>
            <person name="Peterson D."/>
            <person name="Mcgee K."/>
            <person name="Jones D."/>
            <person name="Wendel J."/>
            <person name="Stelly D."/>
            <person name="Grimwood J."/>
            <person name="Schmutz J."/>
        </authorList>
    </citation>
    <scope>NUCLEOTIDE SEQUENCE [LARGE SCALE GENOMIC DNA]</scope>
    <source>
        <strain evidence="5">1808015.09</strain>
    </source>
</reference>
<organism evidence="5 6">
    <name type="scientific">Gossypium darwinii</name>
    <name type="common">Darwin's cotton</name>
    <name type="synonym">Gossypium barbadense var. darwinii</name>
    <dbReference type="NCBI Taxonomy" id="34276"/>
    <lineage>
        <taxon>Eukaryota</taxon>
        <taxon>Viridiplantae</taxon>
        <taxon>Streptophyta</taxon>
        <taxon>Embryophyta</taxon>
        <taxon>Tracheophyta</taxon>
        <taxon>Spermatophyta</taxon>
        <taxon>Magnoliopsida</taxon>
        <taxon>eudicotyledons</taxon>
        <taxon>Gunneridae</taxon>
        <taxon>Pentapetalae</taxon>
        <taxon>rosids</taxon>
        <taxon>malvids</taxon>
        <taxon>Malvales</taxon>
        <taxon>Malvaceae</taxon>
        <taxon>Malvoideae</taxon>
        <taxon>Gossypium</taxon>
    </lineage>
</organism>
<dbReference type="GO" id="GO:0016791">
    <property type="term" value="F:phosphatase activity"/>
    <property type="evidence" value="ECO:0007669"/>
    <property type="project" value="TreeGrafter"/>
</dbReference>
<proteinExistence type="predicted"/>
<evidence type="ECO:0000313" key="6">
    <source>
        <dbReference type="Proteomes" id="UP000323506"/>
    </source>
</evidence>
<protein>
    <recommendedName>
        <fullName evidence="4">Phospholipid/glycerol acyltransferase domain-containing protein</fullName>
    </recommendedName>
</protein>
<sequence length="252" mass="28381">MWIPFGIFLLLVRATVFFLLPYKLSILFLHFTGLRGTLIIPDDCRVSNELKQLSKEGGLLYVCNHRTLLDPVYLSMGLVQVRPPSLSLAAVTYSLSRVTELFAPIRTVRLIRNREKDSKMIEKQLQQGDLVICPEGTTCREPYLLRFSPLFAEKTYHIVPVAIDFHVSMFYGTTAGGYKSLDPVFLLMNPTSHCSLAILEKLPRSYTCKGGKSKFEVANHVQALIGKALNFECTSLTRKDKYMILAGNEGIV</sequence>
<dbReference type="EMBL" id="CM017708">
    <property type="protein sequence ID" value="TYG58846.1"/>
    <property type="molecule type" value="Genomic_DNA"/>
</dbReference>
<evidence type="ECO:0000256" key="3">
    <source>
        <dbReference type="SAM" id="Phobius"/>
    </source>
</evidence>
<comment type="subcellular location">
    <subcellularLocation>
        <location evidence="1">Membrane</location>
    </subcellularLocation>
</comment>
<dbReference type="AlphaFoldDB" id="A0A5D2BTE4"/>
<dbReference type="Pfam" id="PF01553">
    <property type="entry name" value="Acyltransferase"/>
    <property type="match status" value="1"/>
</dbReference>
<dbReference type="CDD" id="cd06551">
    <property type="entry name" value="LPLAT"/>
    <property type="match status" value="1"/>
</dbReference>
<evidence type="ECO:0000256" key="2">
    <source>
        <dbReference type="ARBA" id="ARBA00023136"/>
    </source>
</evidence>
<evidence type="ECO:0000259" key="4">
    <source>
        <dbReference type="SMART" id="SM00563"/>
    </source>
</evidence>
<dbReference type="PANTHER" id="PTHR15486">
    <property type="entry name" value="ANCIENT UBIQUITOUS PROTEIN"/>
    <property type="match status" value="1"/>
</dbReference>
<dbReference type="GO" id="GO:0090447">
    <property type="term" value="F:glycerol-3-phosphate 2-O-acyltransferase activity"/>
    <property type="evidence" value="ECO:0007669"/>
    <property type="project" value="TreeGrafter"/>
</dbReference>
<dbReference type="GO" id="GO:0016020">
    <property type="term" value="C:membrane"/>
    <property type="evidence" value="ECO:0007669"/>
    <property type="project" value="UniProtKB-SubCell"/>
</dbReference>
<dbReference type="SMART" id="SM00563">
    <property type="entry name" value="PlsC"/>
    <property type="match status" value="1"/>
</dbReference>
<accession>A0A5D2BTE4</accession>
<keyword evidence="3" id="KW-1133">Transmembrane helix</keyword>
<name>A0A5D2BTE4_GOSDA</name>
<feature type="transmembrane region" description="Helical" evidence="3">
    <location>
        <begin position="6"/>
        <end position="29"/>
    </location>
</feature>
<evidence type="ECO:0000256" key="1">
    <source>
        <dbReference type="ARBA" id="ARBA00004370"/>
    </source>
</evidence>
<feature type="domain" description="Phospholipid/glycerol acyltransferase" evidence="4">
    <location>
        <begin position="59"/>
        <end position="166"/>
    </location>
</feature>
<keyword evidence="2 3" id="KW-0472">Membrane</keyword>